<evidence type="ECO:0000256" key="5">
    <source>
        <dbReference type="ARBA" id="ARBA00023163"/>
    </source>
</evidence>
<evidence type="ECO:0000256" key="2">
    <source>
        <dbReference type="ARBA" id="ARBA00022553"/>
    </source>
</evidence>
<evidence type="ECO:0000256" key="1">
    <source>
        <dbReference type="ARBA" id="ARBA00004496"/>
    </source>
</evidence>
<evidence type="ECO:0000256" key="6">
    <source>
        <dbReference type="PROSITE-ProRule" id="PRU00169"/>
    </source>
</evidence>
<reference evidence="9 10" key="1">
    <citation type="submission" date="2024-03" db="EMBL/GenBank/DDBJ databases">
        <title>Bacilli Hybrid Assemblies.</title>
        <authorList>
            <person name="Kovac J."/>
        </authorList>
    </citation>
    <scope>NUCLEOTIDE SEQUENCE [LARGE SCALE GENOMIC DNA]</scope>
    <source>
        <strain evidence="9 10">FSL M8-0022</strain>
    </source>
</reference>
<feature type="modified residue" description="4-aspartylphosphate" evidence="6">
    <location>
        <position position="55"/>
    </location>
</feature>
<organism evidence="9 10">
    <name type="scientific">Caldifermentibacillus hisashii</name>
    <dbReference type="NCBI Taxonomy" id="996558"/>
    <lineage>
        <taxon>Bacteria</taxon>
        <taxon>Bacillati</taxon>
        <taxon>Bacillota</taxon>
        <taxon>Bacilli</taxon>
        <taxon>Bacillales</taxon>
        <taxon>Bacillaceae</taxon>
        <taxon>Caldifermentibacillus</taxon>
    </lineage>
</organism>
<dbReference type="PROSITE" id="PS50110">
    <property type="entry name" value="RESPONSE_REGULATORY"/>
    <property type="match status" value="1"/>
</dbReference>
<keyword evidence="5" id="KW-0804">Transcription</keyword>
<dbReference type="PANTHER" id="PTHR43214:SF39">
    <property type="entry name" value="TRANSCRIPTIONAL REGULATORY PROTEIN DEGU"/>
    <property type="match status" value="1"/>
</dbReference>
<dbReference type="InterPro" id="IPR058245">
    <property type="entry name" value="NreC/VraR/RcsB-like_REC"/>
</dbReference>
<keyword evidence="4" id="KW-0238">DNA-binding</keyword>
<dbReference type="RefSeq" id="WP_244809961.1">
    <property type="nucleotide sequence ID" value="NZ_CP150143.1"/>
</dbReference>
<dbReference type="CDD" id="cd17535">
    <property type="entry name" value="REC_NarL-like"/>
    <property type="match status" value="1"/>
</dbReference>
<dbReference type="InterPro" id="IPR039420">
    <property type="entry name" value="WalR-like"/>
</dbReference>
<dbReference type="PROSITE" id="PS50043">
    <property type="entry name" value="HTH_LUXR_2"/>
    <property type="match status" value="1"/>
</dbReference>
<proteinExistence type="predicted"/>
<dbReference type="PANTHER" id="PTHR43214">
    <property type="entry name" value="TWO-COMPONENT RESPONSE REGULATOR"/>
    <property type="match status" value="1"/>
</dbReference>
<dbReference type="SUPFAM" id="SSF46894">
    <property type="entry name" value="C-terminal effector domain of the bipartite response regulators"/>
    <property type="match status" value="1"/>
</dbReference>
<comment type="caution">
    <text evidence="9">The sequence shown here is derived from an EMBL/GenBank/DDBJ whole genome shotgun (WGS) entry which is preliminary data.</text>
</comment>
<evidence type="ECO:0000313" key="10">
    <source>
        <dbReference type="Proteomes" id="UP001459714"/>
    </source>
</evidence>
<dbReference type="InterPro" id="IPR011006">
    <property type="entry name" value="CheY-like_superfamily"/>
</dbReference>
<dbReference type="Pfam" id="PF00072">
    <property type="entry name" value="Response_reg"/>
    <property type="match status" value="1"/>
</dbReference>
<dbReference type="InterPro" id="IPR001789">
    <property type="entry name" value="Sig_transdc_resp-reg_receiver"/>
</dbReference>
<protein>
    <submittedName>
        <fullName evidence="9">Response regulator transcription factor</fullName>
    </submittedName>
</protein>
<dbReference type="SUPFAM" id="SSF52172">
    <property type="entry name" value="CheY-like"/>
    <property type="match status" value="1"/>
</dbReference>
<comment type="subcellular location">
    <subcellularLocation>
        <location evidence="1">Cytoplasm</location>
    </subcellularLocation>
</comment>
<dbReference type="SMART" id="SM00448">
    <property type="entry name" value="REC"/>
    <property type="match status" value="1"/>
</dbReference>
<accession>A0ABU9K293</accession>
<dbReference type="Pfam" id="PF00196">
    <property type="entry name" value="GerE"/>
    <property type="match status" value="1"/>
</dbReference>
<evidence type="ECO:0000259" key="7">
    <source>
        <dbReference type="PROSITE" id="PS50043"/>
    </source>
</evidence>
<feature type="domain" description="HTH luxR-type" evidence="7">
    <location>
        <begin position="131"/>
        <end position="196"/>
    </location>
</feature>
<dbReference type="PRINTS" id="PR00038">
    <property type="entry name" value="HTHLUXR"/>
</dbReference>
<dbReference type="InterPro" id="IPR016032">
    <property type="entry name" value="Sig_transdc_resp-reg_C-effctor"/>
</dbReference>
<evidence type="ECO:0000259" key="8">
    <source>
        <dbReference type="PROSITE" id="PS50110"/>
    </source>
</evidence>
<evidence type="ECO:0000313" key="9">
    <source>
        <dbReference type="EMBL" id="MEL3959185.1"/>
    </source>
</evidence>
<evidence type="ECO:0000256" key="3">
    <source>
        <dbReference type="ARBA" id="ARBA00023015"/>
    </source>
</evidence>
<dbReference type="Proteomes" id="UP001459714">
    <property type="component" value="Unassembled WGS sequence"/>
</dbReference>
<gene>
    <name evidence="9" type="ORF">NST17_18680</name>
</gene>
<feature type="domain" description="Response regulatory" evidence="8">
    <location>
        <begin position="4"/>
        <end position="120"/>
    </location>
</feature>
<dbReference type="Gene3D" id="3.40.50.2300">
    <property type="match status" value="1"/>
</dbReference>
<keyword evidence="10" id="KW-1185">Reference proteome</keyword>
<sequence>MKIKVLLVDDHVLILEGLIQLLKNEEDIEVVNTLSDPTTLFSVIQQTSPDIVVIDIRMKSFNGIEITRNIVKEYPHIKVVILSGYDDDEYVQAARKAGASAFVTKEKSNVELVTAIKLSYQGYQVYPSDMDDDSSKNLTKKEREVLKLIAEDKTNHEIGEILMISKRTVERHISSILQKLNADSRVGAVVNGHKMGYLSFHEIDRSFRN</sequence>
<keyword evidence="2 6" id="KW-0597">Phosphoprotein</keyword>
<dbReference type="InterPro" id="IPR000792">
    <property type="entry name" value="Tscrpt_reg_LuxR_C"/>
</dbReference>
<dbReference type="EMBL" id="JBBYAK010000001">
    <property type="protein sequence ID" value="MEL3959185.1"/>
    <property type="molecule type" value="Genomic_DNA"/>
</dbReference>
<name>A0ABU9K293_9BACI</name>
<dbReference type="CDD" id="cd06170">
    <property type="entry name" value="LuxR_C_like"/>
    <property type="match status" value="1"/>
</dbReference>
<dbReference type="PROSITE" id="PS00622">
    <property type="entry name" value="HTH_LUXR_1"/>
    <property type="match status" value="1"/>
</dbReference>
<evidence type="ECO:0000256" key="4">
    <source>
        <dbReference type="ARBA" id="ARBA00023125"/>
    </source>
</evidence>
<dbReference type="SMART" id="SM00421">
    <property type="entry name" value="HTH_LUXR"/>
    <property type="match status" value="1"/>
</dbReference>
<keyword evidence="3" id="KW-0805">Transcription regulation</keyword>